<dbReference type="AlphaFoldDB" id="A0A699X943"/>
<accession>A0A699X943</accession>
<organism evidence="1">
    <name type="scientific">Tanacetum cinerariifolium</name>
    <name type="common">Dalmatian daisy</name>
    <name type="synonym">Chrysanthemum cinerariifolium</name>
    <dbReference type="NCBI Taxonomy" id="118510"/>
    <lineage>
        <taxon>Eukaryota</taxon>
        <taxon>Viridiplantae</taxon>
        <taxon>Streptophyta</taxon>
        <taxon>Embryophyta</taxon>
        <taxon>Tracheophyta</taxon>
        <taxon>Spermatophyta</taxon>
        <taxon>Magnoliopsida</taxon>
        <taxon>eudicotyledons</taxon>
        <taxon>Gunneridae</taxon>
        <taxon>Pentapetalae</taxon>
        <taxon>asterids</taxon>
        <taxon>campanulids</taxon>
        <taxon>Asterales</taxon>
        <taxon>Asteraceae</taxon>
        <taxon>Asteroideae</taxon>
        <taxon>Anthemideae</taxon>
        <taxon>Anthemidinae</taxon>
        <taxon>Tanacetum</taxon>
    </lineage>
</organism>
<dbReference type="EMBL" id="BKCJ011791474">
    <property type="protein sequence ID" value="GFD53214.1"/>
    <property type="molecule type" value="Genomic_DNA"/>
</dbReference>
<name>A0A699X943_TANCI</name>
<feature type="non-terminal residue" evidence="1">
    <location>
        <position position="1"/>
    </location>
</feature>
<sequence>GSRIPRILGPAIGRKFGGQRAHALVAEGFGQDRGCCDAAVEAVAANNAGVRQAGVGPKAVAIDQQVRGGHSQRGHGPVHSQIAGLRNVNLEYLGG</sequence>
<proteinExistence type="predicted"/>
<gene>
    <name evidence="1" type="ORF">Tci_925183</name>
</gene>
<reference evidence="1" key="1">
    <citation type="journal article" date="2019" name="Sci. Rep.">
        <title>Draft genome of Tanacetum cinerariifolium, the natural source of mosquito coil.</title>
        <authorList>
            <person name="Yamashiro T."/>
            <person name="Shiraishi A."/>
            <person name="Satake H."/>
            <person name="Nakayama K."/>
        </authorList>
    </citation>
    <scope>NUCLEOTIDE SEQUENCE</scope>
</reference>
<protein>
    <submittedName>
        <fullName evidence="1">Uncharacterized protein</fullName>
    </submittedName>
</protein>
<comment type="caution">
    <text evidence="1">The sequence shown here is derived from an EMBL/GenBank/DDBJ whole genome shotgun (WGS) entry which is preliminary data.</text>
</comment>
<evidence type="ECO:0000313" key="1">
    <source>
        <dbReference type="EMBL" id="GFD53214.1"/>
    </source>
</evidence>